<dbReference type="EMBL" id="WUAV01000006">
    <property type="protein sequence ID" value="KAF1745877.1"/>
    <property type="molecule type" value="Genomic_DNA"/>
</dbReference>
<evidence type="ECO:0000256" key="1">
    <source>
        <dbReference type="SAM" id="Coils"/>
    </source>
</evidence>
<reference evidence="2 3" key="1">
    <citation type="submission" date="2019-12" db="EMBL/GenBank/DDBJ databases">
        <title>Chromosome-level assembly of the Caenorhabditis remanei genome.</title>
        <authorList>
            <person name="Teterina A.A."/>
            <person name="Willis J.H."/>
            <person name="Phillips P.C."/>
        </authorList>
    </citation>
    <scope>NUCLEOTIDE SEQUENCE [LARGE SCALE GENOMIC DNA]</scope>
    <source>
        <strain evidence="2 3">PX506</strain>
        <tissue evidence="2">Whole organism</tissue>
    </source>
</reference>
<proteinExistence type="predicted"/>
<dbReference type="RefSeq" id="XP_053578326.1">
    <property type="nucleotide sequence ID" value="XM_053734760.1"/>
</dbReference>
<organism evidence="2 3">
    <name type="scientific">Caenorhabditis remanei</name>
    <name type="common">Caenorhabditis vulgaris</name>
    <dbReference type="NCBI Taxonomy" id="31234"/>
    <lineage>
        <taxon>Eukaryota</taxon>
        <taxon>Metazoa</taxon>
        <taxon>Ecdysozoa</taxon>
        <taxon>Nematoda</taxon>
        <taxon>Chromadorea</taxon>
        <taxon>Rhabditida</taxon>
        <taxon>Rhabditina</taxon>
        <taxon>Rhabditomorpha</taxon>
        <taxon>Rhabditoidea</taxon>
        <taxon>Rhabditidae</taxon>
        <taxon>Peloderinae</taxon>
        <taxon>Caenorhabditis</taxon>
    </lineage>
</organism>
<dbReference type="CTD" id="9804632"/>
<name>A0A6A5FTG4_CAERE</name>
<gene>
    <name evidence="2" type="ORF">GCK72_022324</name>
</gene>
<evidence type="ECO:0000313" key="2">
    <source>
        <dbReference type="EMBL" id="KAF1745877.1"/>
    </source>
</evidence>
<protein>
    <submittedName>
        <fullName evidence="2">Uncharacterized protein</fullName>
    </submittedName>
</protein>
<feature type="coiled-coil region" evidence="1">
    <location>
        <begin position="22"/>
        <end position="63"/>
    </location>
</feature>
<sequence length="295" mass="34710">MPNLNELVAEFLINDAKLTQFTRNLIENYEKLRLELINKDREIKDKREKIRRLEAEVARIRNVKYKVANVITTHPTPINQSCFYNALVISANTPLAEEDQVQYPLIKSVNWLYAPKLGVVSAINMRERLEPQEKGEDKENEIETKLGQWCSFLVEDLRTDEELRSFTKLSFNSLVVKDLSVTEPCRTILTVLEIETSKLFEEAAVYLEDEFLNKINFPANLRKKLFDCKMQQFKVFQKLSPQYLLKDQQYLLKLKVKIVLRENWQELFVHDQNWALFEVEHVCCAAVNSRVIFFS</sequence>
<dbReference type="AlphaFoldDB" id="A0A6A5FTG4"/>
<keyword evidence="1" id="KW-0175">Coiled coil</keyword>
<dbReference type="KEGG" id="crq:GCK72_022324"/>
<dbReference type="GeneID" id="9804632"/>
<comment type="caution">
    <text evidence="2">The sequence shown here is derived from an EMBL/GenBank/DDBJ whole genome shotgun (WGS) entry which is preliminary data.</text>
</comment>
<evidence type="ECO:0000313" key="3">
    <source>
        <dbReference type="Proteomes" id="UP000483820"/>
    </source>
</evidence>
<dbReference type="Proteomes" id="UP000483820">
    <property type="component" value="Chromosome X"/>
</dbReference>
<accession>A0A6A5FTG4</accession>